<organism evidence="2">
    <name type="scientific">Culex pipiens</name>
    <name type="common">House mosquito</name>
    <dbReference type="NCBI Taxonomy" id="7175"/>
    <lineage>
        <taxon>Eukaryota</taxon>
        <taxon>Metazoa</taxon>
        <taxon>Ecdysozoa</taxon>
        <taxon>Arthropoda</taxon>
        <taxon>Hexapoda</taxon>
        <taxon>Insecta</taxon>
        <taxon>Pterygota</taxon>
        <taxon>Neoptera</taxon>
        <taxon>Endopterygota</taxon>
        <taxon>Diptera</taxon>
        <taxon>Nematocera</taxon>
        <taxon>Culicoidea</taxon>
        <taxon>Culicidae</taxon>
        <taxon>Culicinae</taxon>
        <taxon>Culicini</taxon>
        <taxon>Culex</taxon>
        <taxon>Culex</taxon>
    </lineage>
</organism>
<name>A0A8D8BLK6_CULPI</name>
<evidence type="ECO:0000313" key="2">
    <source>
        <dbReference type="EMBL" id="CAG6475762.1"/>
    </source>
</evidence>
<dbReference type="AlphaFoldDB" id="A0A8D8BLK6"/>
<dbReference type="EMBL" id="HBUE01077198">
    <property type="protein sequence ID" value="CAG6475762.1"/>
    <property type="molecule type" value="Transcribed_RNA"/>
</dbReference>
<sequence>MTFRNADELPKHGLARKHKNHCRENEGISGRHDWKNVGSDGDRSISCWTWRRGLSWSRCVGRRSVGFYWTISRHWSRSTWSEVRAVGLAWDIPNLDFFAGFAPHRPRTLFATTRGGRFVCRIVVFVAFVIGSSAPPSAALHAQLTTWPAPRSDTGLRRSPRRCPYRSGPRTILR</sequence>
<feature type="region of interest" description="Disordered" evidence="1">
    <location>
        <begin position="151"/>
        <end position="174"/>
    </location>
</feature>
<accession>A0A8D8BLK6</accession>
<proteinExistence type="predicted"/>
<reference evidence="2" key="1">
    <citation type="submission" date="2021-05" db="EMBL/GenBank/DDBJ databases">
        <authorList>
            <person name="Alioto T."/>
            <person name="Alioto T."/>
            <person name="Gomez Garrido J."/>
        </authorList>
    </citation>
    <scope>NUCLEOTIDE SEQUENCE</scope>
</reference>
<protein>
    <submittedName>
        <fullName evidence="2">(northern house mosquito) hypothetical protein</fullName>
    </submittedName>
</protein>
<evidence type="ECO:0000256" key="1">
    <source>
        <dbReference type="SAM" id="MobiDB-lite"/>
    </source>
</evidence>